<organism evidence="2 3">
    <name type="scientific">Duganella radicis</name>
    <dbReference type="NCBI Taxonomy" id="551988"/>
    <lineage>
        <taxon>Bacteria</taxon>
        <taxon>Pseudomonadati</taxon>
        <taxon>Pseudomonadota</taxon>
        <taxon>Betaproteobacteria</taxon>
        <taxon>Burkholderiales</taxon>
        <taxon>Oxalobacteraceae</taxon>
        <taxon>Telluria group</taxon>
        <taxon>Duganella</taxon>
    </lineage>
</organism>
<feature type="non-terminal residue" evidence="2">
    <location>
        <position position="141"/>
    </location>
</feature>
<dbReference type="Proteomes" id="UP000475582">
    <property type="component" value="Unassembled WGS sequence"/>
</dbReference>
<evidence type="ECO:0000256" key="1">
    <source>
        <dbReference type="SAM" id="SignalP"/>
    </source>
</evidence>
<comment type="caution">
    <text evidence="2">The sequence shown here is derived from an EMBL/GenBank/DDBJ whole genome shotgun (WGS) entry which is preliminary data.</text>
</comment>
<dbReference type="AlphaFoldDB" id="A0A6L6PQC5"/>
<dbReference type="EMBL" id="WNKY01000047">
    <property type="protein sequence ID" value="MTV41102.1"/>
    <property type="molecule type" value="Genomic_DNA"/>
</dbReference>
<gene>
    <name evidence="2" type="ORF">GM676_26425</name>
</gene>
<keyword evidence="1" id="KW-0732">Signal</keyword>
<keyword evidence="3" id="KW-1185">Reference proteome</keyword>
<reference evidence="2 3" key="1">
    <citation type="submission" date="2019-11" db="EMBL/GenBank/DDBJ databases">
        <title>Type strains purchased from KCTC, JCM and DSMZ.</title>
        <authorList>
            <person name="Lu H."/>
        </authorList>
    </citation>
    <scope>NUCLEOTIDE SEQUENCE [LARGE SCALE GENOMIC DNA]</scope>
    <source>
        <strain evidence="2 3">KCTC 22382</strain>
    </source>
</reference>
<accession>A0A6L6PQC5</accession>
<evidence type="ECO:0000313" key="3">
    <source>
        <dbReference type="Proteomes" id="UP000475582"/>
    </source>
</evidence>
<protein>
    <submittedName>
        <fullName evidence="2">PilN family type IVB pilus formation outer membrane protein</fullName>
    </submittedName>
</protein>
<evidence type="ECO:0000313" key="2">
    <source>
        <dbReference type="EMBL" id="MTV41102.1"/>
    </source>
</evidence>
<dbReference type="PROSITE" id="PS51257">
    <property type="entry name" value="PROKAR_LIPOPROTEIN"/>
    <property type="match status" value="1"/>
</dbReference>
<name>A0A6L6PQC5_9BURK</name>
<sequence length="141" mass="14199">MMARRIAALLCALLLSACTGLAGKIDARIEETGDKASALVKETGRAAPGVVAVPPPAVTHEPGIWLGKEVVKRGAPTLPPLFYQDAAFDRTVASLSELAERISLRSGLPVKITPDAQAMLDGGVGAGAVAGAPPAAGLPPG</sequence>
<feature type="signal peptide" evidence="1">
    <location>
        <begin position="1"/>
        <end position="22"/>
    </location>
</feature>
<feature type="chain" id="PRO_5027103574" evidence="1">
    <location>
        <begin position="23"/>
        <end position="141"/>
    </location>
</feature>
<proteinExistence type="predicted"/>